<dbReference type="InterPro" id="IPR013785">
    <property type="entry name" value="Aldolase_TIM"/>
</dbReference>
<comment type="pathway">
    <text evidence="2 9">Amino-acid biosynthesis; L-tryptophan biosynthesis; L-tryptophan from chorismate: step 5/5.</text>
</comment>
<dbReference type="RefSeq" id="WP_104829696.1">
    <property type="nucleotide sequence ID" value="NZ_PJCH01000005.1"/>
</dbReference>
<dbReference type="AlphaFoldDB" id="A0A2S7K7I9"/>
<keyword evidence="6 9" id="KW-0057">Aromatic amino acid biosynthesis</keyword>
<dbReference type="HAMAP" id="MF_00131">
    <property type="entry name" value="Trp_synth_alpha"/>
    <property type="match status" value="1"/>
</dbReference>
<dbReference type="CDD" id="cd04724">
    <property type="entry name" value="Tryptophan_synthase_alpha"/>
    <property type="match status" value="1"/>
</dbReference>
<dbReference type="UniPathway" id="UPA00035">
    <property type="reaction ID" value="UER00044"/>
</dbReference>
<feature type="active site" description="Proton acceptor" evidence="9">
    <location>
        <position position="49"/>
    </location>
</feature>
<protein>
    <recommendedName>
        <fullName evidence="9">Tryptophan synthase alpha chain</fullName>
        <ecNumber evidence="9">4.2.1.20</ecNumber>
    </recommendedName>
</protein>
<keyword evidence="12" id="KW-1185">Reference proteome</keyword>
<evidence type="ECO:0000256" key="4">
    <source>
        <dbReference type="ARBA" id="ARBA00022605"/>
    </source>
</evidence>
<evidence type="ECO:0000256" key="10">
    <source>
        <dbReference type="RuleBase" id="RU003662"/>
    </source>
</evidence>
<keyword evidence="7 9" id="KW-0456">Lyase</keyword>
<evidence type="ECO:0000256" key="7">
    <source>
        <dbReference type="ARBA" id="ARBA00023239"/>
    </source>
</evidence>
<keyword evidence="5 9" id="KW-0822">Tryptophan biosynthesis</keyword>
<evidence type="ECO:0000256" key="8">
    <source>
        <dbReference type="ARBA" id="ARBA00049047"/>
    </source>
</evidence>
<comment type="similarity">
    <text evidence="9 10">Belongs to the TrpA family.</text>
</comment>
<name>A0A2S7K7I9_9PROT</name>
<keyword evidence="4 9" id="KW-0028">Amino-acid biosynthesis</keyword>
<dbReference type="Gene3D" id="3.20.20.70">
    <property type="entry name" value="Aldolase class I"/>
    <property type="match status" value="1"/>
</dbReference>
<comment type="caution">
    <text evidence="11">The sequence shown here is derived from an EMBL/GenBank/DDBJ whole genome shotgun (WGS) entry which is preliminary data.</text>
</comment>
<proteinExistence type="inferred from homology"/>
<dbReference type="PROSITE" id="PS00167">
    <property type="entry name" value="TRP_SYNTHASE_ALPHA"/>
    <property type="match status" value="1"/>
</dbReference>
<comment type="function">
    <text evidence="1 9">The alpha subunit is responsible for the aldol cleavage of indoleglycerol phosphate to indole and glyceraldehyde 3-phosphate.</text>
</comment>
<dbReference type="FunFam" id="3.20.20.70:FF:000037">
    <property type="entry name" value="Tryptophan synthase alpha chain"/>
    <property type="match status" value="1"/>
</dbReference>
<evidence type="ECO:0000313" key="11">
    <source>
        <dbReference type="EMBL" id="PQA88452.1"/>
    </source>
</evidence>
<dbReference type="EC" id="4.2.1.20" evidence="9"/>
<sequence length="274" mass="28815">MSRIKARFDKLKAENRAAFIPFIMAGDPDGALSLELLKKLPGAGADLIELGVAFTDPMADGPSIAAAGQRALKSGQTLRKTLEIVRSFRAEDDETPIILMGYYNPFYSYGPEKFVADAKEAGVDGLIIVDLPPEEDAELCLPARAAGLDFIRLATPTTDDERLPAVVRNTSGFVYYVSVAGITGKAAGQTETVKGALARLRTASGLPAAVGFGIKTGEKAREFAAFADAVVVGSALVDEFAKALEANPGESNNAVNAVLRLAQEISGAIRAARV</sequence>
<dbReference type="NCBIfam" id="TIGR00262">
    <property type="entry name" value="trpA"/>
    <property type="match status" value="1"/>
</dbReference>
<dbReference type="PANTHER" id="PTHR43406:SF1">
    <property type="entry name" value="TRYPTOPHAN SYNTHASE ALPHA CHAIN, CHLOROPLASTIC"/>
    <property type="match status" value="1"/>
</dbReference>
<organism evidence="11 12">
    <name type="scientific">Hyphococcus luteus</name>
    <dbReference type="NCBI Taxonomy" id="2058213"/>
    <lineage>
        <taxon>Bacteria</taxon>
        <taxon>Pseudomonadati</taxon>
        <taxon>Pseudomonadota</taxon>
        <taxon>Alphaproteobacteria</taxon>
        <taxon>Parvularculales</taxon>
        <taxon>Parvularculaceae</taxon>
        <taxon>Hyphococcus</taxon>
    </lineage>
</organism>
<evidence type="ECO:0000256" key="5">
    <source>
        <dbReference type="ARBA" id="ARBA00022822"/>
    </source>
</evidence>
<gene>
    <name evidence="9" type="primary">trpA</name>
    <name evidence="11" type="ORF">CW354_09185</name>
</gene>
<evidence type="ECO:0000256" key="9">
    <source>
        <dbReference type="HAMAP-Rule" id="MF_00131"/>
    </source>
</evidence>
<comment type="subunit">
    <text evidence="3 9">Tetramer of two alpha and two beta chains.</text>
</comment>
<evidence type="ECO:0000256" key="2">
    <source>
        <dbReference type="ARBA" id="ARBA00004733"/>
    </source>
</evidence>
<evidence type="ECO:0000256" key="3">
    <source>
        <dbReference type="ARBA" id="ARBA00011270"/>
    </source>
</evidence>
<dbReference type="GO" id="GO:0004834">
    <property type="term" value="F:tryptophan synthase activity"/>
    <property type="evidence" value="ECO:0007669"/>
    <property type="project" value="UniProtKB-UniRule"/>
</dbReference>
<dbReference type="OrthoDB" id="9804578at2"/>
<dbReference type="Proteomes" id="UP000239504">
    <property type="component" value="Unassembled WGS sequence"/>
</dbReference>
<dbReference type="InterPro" id="IPR018204">
    <property type="entry name" value="Trp_synthase_alpha_AS"/>
</dbReference>
<dbReference type="Pfam" id="PF00290">
    <property type="entry name" value="Trp_syntA"/>
    <property type="match status" value="1"/>
</dbReference>
<comment type="catalytic activity">
    <reaction evidence="8 9">
        <text>(1S,2R)-1-C-(indol-3-yl)glycerol 3-phosphate + L-serine = D-glyceraldehyde 3-phosphate + L-tryptophan + H2O</text>
        <dbReference type="Rhea" id="RHEA:10532"/>
        <dbReference type="ChEBI" id="CHEBI:15377"/>
        <dbReference type="ChEBI" id="CHEBI:33384"/>
        <dbReference type="ChEBI" id="CHEBI:57912"/>
        <dbReference type="ChEBI" id="CHEBI:58866"/>
        <dbReference type="ChEBI" id="CHEBI:59776"/>
        <dbReference type="EC" id="4.2.1.20"/>
    </reaction>
</comment>
<dbReference type="SUPFAM" id="SSF51366">
    <property type="entry name" value="Ribulose-phoshate binding barrel"/>
    <property type="match status" value="1"/>
</dbReference>
<dbReference type="InterPro" id="IPR011060">
    <property type="entry name" value="RibuloseP-bd_barrel"/>
</dbReference>
<evidence type="ECO:0000256" key="1">
    <source>
        <dbReference type="ARBA" id="ARBA00003365"/>
    </source>
</evidence>
<feature type="active site" description="Proton acceptor" evidence="9">
    <location>
        <position position="60"/>
    </location>
</feature>
<reference evidence="11 12" key="1">
    <citation type="submission" date="2017-12" db="EMBL/GenBank/DDBJ databases">
        <authorList>
            <person name="Hurst M.R.H."/>
        </authorList>
    </citation>
    <scope>NUCLEOTIDE SEQUENCE [LARGE SCALE GENOMIC DNA]</scope>
    <source>
        <strain evidence="11 12">SY-3-19</strain>
    </source>
</reference>
<accession>A0A2S7K7I9</accession>
<dbReference type="InterPro" id="IPR002028">
    <property type="entry name" value="Trp_synthase_suA"/>
</dbReference>
<dbReference type="PANTHER" id="PTHR43406">
    <property type="entry name" value="TRYPTOPHAN SYNTHASE, ALPHA CHAIN"/>
    <property type="match status" value="1"/>
</dbReference>
<evidence type="ECO:0000256" key="6">
    <source>
        <dbReference type="ARBA" id="ARBA00023141"/>
    </source>
</evidence>
<dbReference type="EMBL" id="PJCH01000005">
    <property type="protein sequence ID" value="PQA88452.1"/>
    <property type="molecule type" value="Genomic_DNA"/>
</dbReference>
<dbReference type="GO" id="GO:0005829">
    <property type="term" value="C:cytosol"/>
    <property type="evidence" value="ECO:0007669"/>
    <property type="project" value="TreeGrafter"/>
</dbReference>
<evidence type="ECO:0000313" key="12">
    <source>
        <dbReference type="Proteomes" id="UP000239504"/>
    </source>
</evidence>